<sequence length="74" mass="8074">MAAMHLQHSQGRPLNKALARVQHLDRLHHTCPREVGEASTQAFSRFSKQMGALSIRPAAGALQADSAGSRQQQE</sequence>
<dbReference type="EMBL" id="FNXT01001111">
    <property type="protein sequence ID" value="SZX72170.1"/>
    <property type="molecule type" value="Genomic_DNA"/>
</dbReference>
<evidence type="ECO:0000313" key="1">
    <source>
        <dbReference type="EMBL" id="SZX72170.1"/>
    </source>
</evidence>
<accession>A0A383W4M9</accession>
<proteinExistence type="predicted"/>
<dbReference type="Proteomes" id="UP000256970">
    <property type="component" value="Unassembled WGS sequence"/>
</dbReference>
<organism evidence="1 2">
    <name type="scientific">Tetradesmus obliquus</name>
    <name type="common">Green alga</name>
    <name type="synonym">Acutodesmus obliquus</name>
    <dbReference type="NCBI Taxonomy" id="3088"/>
    <lineage>
        <taxon>Eukaryota</taxon>
        <taxon>Viridiplantae</taxon>
        <taxon>Chlorophyta</taxon>
        <taxon>core chlorophytes</taxon>
        <taxon>Chlorophyceae</taxon>
        <taxon>CS clade</taxon>
        <taxon>Sphaeropleales</taxon>
        <taxon>Scenedesmaceae</taxon>
        <taxon>Tetradesmus</taxon>
    </lineage>
</organism>
<evidence type="ECO:0000313" key="2">
    <source>
        <dbReference type="Proteomes" id="UP000256970"/>
    </source>
</evidence>
<protein>
    <submittedName>
        <fullName evidence="1">Uncharacterized protein</fullName>
    </submittedName>
</protein>
<reference evidence="1 2" key="1">
    <citation type="submission" date="2016-10" db="EMBL/GenBank/DDBJ databases">
        <authorList>
            <person name="Cai Z."/>
        </authorList>
    </citation>
    <scope>NUCLEOTIDE SEQUENCE [LARGE SCALE GENOMIC DNA]</scope>
</reference>
<keyword evidence="2" id="KW-1185">Reference proteome</keyword>
<name>A0A383W4M9_TETOB</name>
<gene>
    <name evidence="1" type="ORF">BQ4739_LOCUS12362</name>
</gene>
<dbReference type="AlphaFoldDB" id="A0A383W4M9"/>